<name>A0A4D8R0A9_AZOBR</name>
<dbReference type="Gene3D" id="3.10.310.10">
    <property type="entry name" value="Diaminopimelate Epimerase, Chain A, domain 1"/>
    <property type="match status" value="2"/>
</dbReference>
<dbReference type="SUPFAM" id="SSF54506">
    <property type="entry name" value="Diaminopimelate epimerase-like"/>
    <property type="match status" value="1"/>
</dbReference>
<dbReference type="AlphaFoldDB" id="A0A4D8R0A9"/>
<dbReference type="Pfam" id="PF02567">
    <property type="entry name" value="PhzC-PhzF"/>
    <property type="match status" value="1"/>
</dbReference>
<dbReference type="GO" id="GO:0005737">
    <property type="term" value="C:cytoplasm"/>
    <property type="evidence" value="ECO:0007669"/>
    <property type="project" value="TreeGrafter"/>
</dbReference>
<feature type="active site" evidence="3">
    <location>
        <position position="46"/>
    </location>
</feature>
<dbReference type="PANTHER" id="PTHR13774:SF17">
    <property type="entry name" value="PHENAZINE BIOSYNTHESIS-LIKE DOMAIN-CONTAINING PROTEIN"/>
    <property type="match status" value="1"/>
</dbReference>
<evidence type="ECO:0000313" key="4">
    <source>
        <dbReference type="EMBL" id="QCO16057.1"/>
    </source>
</evidence>
<dbReference type="GO" id="GO:0016853">
    <property type="term" value="F:isomerase activity"/>
    <property type="evidence" value="ECO:0007669"/>
    <property type="project" value="UniProtKB-KW"/>
</dbReference>
<gene>
    <name evidence="4" type="ORF">D3869_12875</name>
</gene>
<dbReference type="Proteomes" id="UP000298693">
    <property type="component" value="Chromosome"/>
</dbReference>
<keyword evidence="2" id="KW-0413">Isomerase</keyword>
<comment type="similarity">
    <text evidence="1">Belongs to the PhzF family.</text>
</comment>
<sequence>MRLPLYQVDAFADAVFAGNPAAVVPLEDWLPDATLQAIAAENNLAETAFLVRRGDGYEIRWFTPTVEVDLCGHATLASAFVIATMLEWGCPRIDFTTREAGTLSVTRNGDLYTLDFPSRPPEPLAGPPAGLLDALGGPSPTAVLKARDLVVVYDDEATVRGLTPDMSALARLEDFYAVIVTAPGSGGVDFVSRFFAPAQGIPEDPVTGSAHCTLIPYWARRLGKERLKARQVSARGGALSCDLAGDRVKIAGKAVLYMDGAIYI</sequence>
<proteinExistence type="inferred from homology"/>
<evidence type="ECO:0000313" key="5">
    <source>
        <dbReference type="Proteomes" id="UP000298693"/>
    </source>
</evidence>
<dbReference type="EMBL" id="CP032345">
    <property type="protein sequence ID" value="QCO16057.1"/>
    <property type="molecule type" value="Genomic_DNA"/>
</dbReference>
<dbReference type="RefSeq" id="WP_137140364.1">
    <property type="nucleotide sequence ID" value="NZ_CP032345.1"/>
</dbReference>
<organism evidence="4 5">
    <name type="scientific">Azospirillum brasilense</name>
    <dbReference type="NCBI Taxonomy" id="192"/>
    <lineage>
        <taxon>Bacteria</taxon>
        <taxon>Pseudomonadati</taxon>
        <taxon>Pseudomonadota</taxon>
        <taxon>Alphaproteobacteria</taxon>
        <taxon>Rhodospirillales</taxon>
        <taxon>Azospirillaceae</taxon>
        <taxon>Azospirillum</taxon>
    </lineage>
</organism>
<dbReference type="PIRSF" id="PIRSF016184">
    <property type="entry name" value="PhzC_PhzF"/>
    <property type="match status" value="1"/>
</dbReference>
<evidence type="ECO:0000256" key="1">
    <source>
        <dbReference type="ARBA" id="ARBA00008270"/>
    </source>
</evidence>
<dbReference type="PANTHER" id="PTHR13774">
    <property type="entry name" value="PHENAZINE BIOSYNTHESIS PROTEIN"/>
    <property type="match status" value="1"/>
</dbReference>
<dbReference type="NCBIfam" id="TIGR00654">
    <property type="entry name" value="PhzF_family"/>
    <property type="match status" value="1"/>
</dbReference>
<dbReference type="InterPro" id="IPR003719">
    <property type="entry name" value="Phenazine_PhzF-like"/>
</dbReference>
<accession>A0A4D8R0A9</accession>
<evidence type="ECO:0000256" key="2">
    <source>
        <dbReference type="ARBA" id="ARBA00023235"/>
    </source>
</evidence>
<reference evidence="4 5" key="1">
    <citation type="submission" date="2018-09" db="EMBL/GenBank/DDBJ databases">
        <title>Whole genome based analysis of evolution and adaptive divergence in Indian and Brazilian strains of Azospirillum brasilense.</title>
        <authorList>
            <person name="Singh C."/>
            <person name="Tripathi A.K."/>
        </authorList>
    </citation>
    <scope>NUCLEOTIDE SEQUENCE [LARGE SCALE GENOMIC DNA]</scope>
    <source>
        <strain evidence="4 5">MTCC4039</strain>
    </source>
</reference>
<protein>
    <submittedName>
        <fullName evidence="4">PhzF family phenazine biosynthesis protein</fullName>
    </submittedName>
</protein>
<evidence type="ECO:0000256" key="3">
    <source>
        <dbReference type="PIRSR" id="PIRSR016184-1"/>
    </source>
</evidence>